<protein>
    <recommendedName>
        <fullName evidence="4">LTXXQ motif family protein</fullName>
    </recommendedName>
</protein>
<keyword evidence="3" id="KW-1185">Reference proteome</keyword>
<sequence length="154" mass="17316">MNKKIIMSLGLAVLLTSSLAAAQMNYDKSKGSYAKSQQSNMKQNSHKNPLIAQIMSLDLSDEQRDKIRAIMIENMQSMPKISNAFSDTNFDKELFIKLSKEKQEGKIERKAQMIASVYAVLTPAQKAELRKMIDQKMAMRMESSMGGKSKNSCK</sequence>
<evidence type="ECO:0000313" key="2">
    <source>
        <dbReference type="EMBL" id="QFR43917.1"/>
    </source>
</evidence>
<dbReference type="GO" id="GO:0042597">
    <property type="term" value="C:periplasmic space"/>
    <property type="evidence" value="ECO:0007669"/>
    <property type="project" value="InterPro"/>
</dbReference>
<dbReference type="KEGG" id="suln:FJR47_08325"/>
<keyword evidence="1" id="KW-0732">Signal</keyword>
<dbReference type="AlphaFoldDB" id="A0AAJ4A4X0"/>
<accession>A0AAJ4A4X0</accession>
<evidence type="ECO:0008006" key="4">
    <source>
        <dbReference type="Google" id="ProtNLM"/>
    </source>
</evidence>
<organism evidence="2 3">
    <name type="scientific">Sulfurimonas xiamenensis</name>
    <dbReference type="NCBI Taxonomy" id="2590021"/>
    <lineage>
        <taxon>Bacteria</taxon>
        <taxon>Pseudomonadati</taxon>
        <taxon>Campylobacterota</taxon>
        <taxon>Epsilonproteobacteria</taxon>
        <taxon>Campylobacterales</taxon>
        <taxon>Sulfurimonadaceae</taxon>
        <taxon>Sulfurimonas</taxon>
    </lineage>
</organism>
<dbReference type="Proteomes" id="UP000326061">
    <property type="component" value="Chromosome"/>
</dbReference>
<dbReference type="Pfam" id="PF07813">
    <property type="entry name" value="LTXXQ"/>
    <property type="match status" value="1"/>
</dbReference>
<evidence type="ECO:0000256" key="1">
    <source>
        <dbReference type="SAM" id="SignalP"/>
    </source>
</evidence>
<dbReference type="InterPro" id="IPR012899">
    <property type="entry name" value="LTXXQ"/>
</dbReference>
<dbReference type="Gene3D" id="1.20.120.1490">
    <property type="match status" value="1"/>
</dbReference>
<reference evidence="3" key="1">
    <citation type="submission" date="2019-06" db="EMBL/GenBank/DDBJ databases">
        <title>Sulfurimonas gotlandica sp. nov., a chemoautotrophic and psychrotolerant epsilonproteobacterium isolated from a pelagic redoxcline, and an emended description of the genus Sulfurimonas.</title>
        <authorList>
            <person name="Wang S."/>
            <person name="Jiang L."/>
            <person name="Shao Z."/>
        </authorList>
    </citation>
    <scope>NUCLEOTIDE SEQUENCE [LARGE SCALE GENOMIC DNA]</scope>
    <source>
        <strain evidence="3">1-1N</strain>
    </source>
</reference>
<feature type="chain" id="PRO_5042552015" description="LTXXQ motif family protein" evidence="1">
    <location>
        <begin position="23"/>
        <end position="154"/>
    </location>
</feature>
<proteinExistence type="predicted"/>
<gene>
    <name evidence="2" type="ORF">FJR47_08325</name>
</gene>
<name>A0AAJ4A4X0_9BACT</name>
<evidence type="ECO:0000313" key="3">
    <source>
        <dbReference type="Proteomes" id="UP000326061"/>
    </source>
</evidence>
<dbReference type="RefSeq" id="WP_152299978.1">
    <property type="nucleotide sequence ID" value="NZ_CP041166.1"/>
</dbReference>
<dbReference type="EMBL" id="CP041166">
    <property type="protein sequence ID" value="QFR43917.1"/>
    <property type="molecule type" value="Genomic_DNA"/>
</dbReference>
<feature type="signal peptide" evidence="1">
    <location>
        <begin position="1"/>
        <end position="22"/>
    </location>
</feature>